<reference evidence="2" key="1">
    <citation type="submission" date="2021-06" db="EMBL/GenBank/DDBJ databases">
        <authorList>
            <person name="Criscuolo A."/>
        </authorList>
    </citation>
    <scope>NUCLEOTIDE SEQUENCE</scope>
    <source>
        <strain evidence="2">CIP111803</strain>
    </source>
</reference>
<dbReference type="AlphaFoldDB" id="A0A916JWU8"/>
<dbReference type="RefSeq" id="WP_218114925.1">
    <property type="nucleotide sequence ID" value="NZ_CAJVAP010000012.1"/>
</dbReference>
<dbReference type="Pfam" id="PF00903">
    <property type="entry name" value="Glyoxalase"/>
    <property type="match status" value="1"/>
</dbReference>
<sequence length="262" mass="28912">MSEFSQIYSWESEAELATDQPEEAAIYYEWLLGLASGSKPGEALLRVGVSDVRGVEGRLAGWIPVFFVDDVDEAIARLRPGTWRLLDTGDGDGAYVADEQGSVVRLRERAAGRSGGSMNFDYSALDLAAAERFYTRLLDLEAAEVVDDTYAMRFLTSGRGIVAGVFQLSGIERLDRRPAWITYFEVDSVEELVNRAVQSGSRVRIPPVDSPINRYAVLDDPWGNLYGFSSLFGKERIGTFPMRGAASAEPSDYAEILFRNAP</sequence>
<dbReference type="EMBL" id="CAJVAP010000012">
    <property type="protein sequence ID" value="CAG7610362.1"/>
    <property type="molecule type" value="Genomic_DNA"/>
</dbReference>
<dbReference type="InterPro" id="IPR037523">
    <property type="entry name" value="VOC_core"/>
</dbReference>
<organism evidence="2 3">
    <name type="scientific">Leucobacter soli</name>
    <dbReference type="NCBI Taxonomy" id="2812850"/>
    <lineage>
        <taxon>Bacteria</taxon>
        <taxon>Bacillati</taxon>
        <taxon>Actinomycetota</taxon>
        <taxon>Actinomycetes</taxon>
        <taxon>Micrococcales</taxon>
        <taxon>Microbacteriaceae</taxon>
        <taxon>Leucobacter</taxon>
    </lineage>
</organism>
<feature type="domain" description="VOC" evidence="1">
    <location>
        <begin position="116"/>
        <end position="231"/>
    </location>
</feature>
<dbReference type="InterPro" id="IPR052164">
    <property type="entry name" value="Anthracycline_SecMetBiosynth"/>
</dbReference>
<keyword evidence="3" id="KW-1185">Reference proteome</keyword>
<dbReference type="InterPro" id="IPR004360">
    <property type="entry name" value="Glyas_Fos-R_dOase_dom"/>
</dbReference>
<dbReference type="Proteomes" id="UP000693892">
    <property type="component" value="Unassembled WGS sequence"/>
</dbReference>
<protein>
    <recommendedName>
        <fullName evidence="1">VOC domain-containing protein</fullName>
    </recommendedName>
</protein>
<dbReference type="PANTHER" id="PTHR33993:SF14">
    <property type="entry name" value="GB|AAF24581.1"/>
    <property type="match status" value="1"/>
</dbReference>
<gene>
    <name evidence="2" type="ORF">LEUCIP111803_01306</name>
</gene>
<dbReference type="PROSITE" id="PS51819">
    <property type="entry name" value="VOC"/>
    <property type="match status" value="1"/>
</dbReference>
<dbReference type="PANTHER" id="PTHR33993">
    <property type="entry name" value="GLYOXALASE-RELATED"/>
    <property type="match status" value="1"/>
</dbReference>
<name>A0A916JWU8_9MICO</name>
<evidence type="ECO:0000313" key="3">
    <source>
        <dbReference type="Proteomes" id="UP000693892"/>
    </source>
</evidence>
<proteinExistence type="predicted"/>
<comment type="caution">
    <text evidence="2">The sequence shown here is derived from an EMBL/GenBank/DDBJ whole genome shotgun (WGS) entry which is preliminary data.</text>
</comment>
<evidence type="ECO:0000313" key="2">
    <source>
        <dbReference type="EMBL" id="CAG7610362.1"/>
    </source>
</evidence>
<evidence type="ECO:0000259" key="1">
    <source>
        <dbReference type="PROSITE" id="PS51819"/>
    </source>
</evidence>
<accession>A0A916JWU8</accession>